<organism evidence="1 2">
    <name type="scientific">Leptospira kirschneri str. H1</name>
    <dbReference type="NCBI Taxonomy" id="1049966"/>
    <lineage>
        <taxon>Bacteria</taxon>
        <taxon>Pseudomonadati</taxon>
        <taxon>Spirochaetota</taxon>
        <taxon>Spirochaetia</taxon>
        <taxon>Leptospirales</taxon>
        <taxon>Leptospiraceae</taxon>
        <taxon>Leptospira</taxon>
    </lineage>
</organism>
<reference evidence="1 2" key="1">
    <citation type="submission" date="2012-10" db="EMBL/GenBank/DDBJ databases">
        <authorList>
            <person name="Harkins D.M."/>
            <person name="Durkin A.S."/>
            <person name="Brinkac L.M."/>
            <person name="Selengut J.D."/>
            <person name="Sanka R."/>
            <person name="DePew J."/>
            <person name="Purushe J."/>
            <person name="Peacock S.J."/>
            <person name="Thaipadungpanit J."/>
            <person name="Wuthiekanun V.W."/>
            <person name="Day N.P."/>
            <person name="Vinetz J.M."/>
            <person name="Sutton G.G."/>
            <person name="Nelson W.C."/>
            <person name="Fouts D.E."/>
        </authorList>
    </citation>
    <scope>NUCLEOTIDE SEQUENCE [LARGE SCALE GENOMIC DNA]</scope>
    <source>
        <strain evidence="1 2">H1</strain>
    </source>
</reference>
<evidence type="ECO:0000313" key="1">
    <source>
        <dbReference type="EMBL" id="EKO16310.1"/>
    </source>
</evidence>
<dbReference type="RefSeq" id="WP_004765022.1">
    <property type="nucleotide sequence ID" value="NZ_AHMY02000028.1"/>
</dbReference>
<dbReference type="EMBL" id="AHMY02000028">
    <property type="protein sequence ID" value="EKO16310.1"/>
    <property type="molecule type" value="Genomic_DNA"/>
</dbReference>
<dbReference type="InterPro" id="IPR007351">
    <property type="entry name" value="YjbR"/>
</dbReference>
<dbReference type="Proteomes" id="UP000006253">
    <property type="component" value="Unassembled WGS sequence"/>
</dbReference>
<dbReference type="Pfam" id="PF04237">
    <property type="entry name" value="YjbR"/>
    <property type="match status" value="1"/>
</dbReference>
<gene>
    <name evidence="1" type="ORF">LEP1GSC081_3775</name>
</gene>
<dbReference type="Gene3D" id="3.90.1150.30">
    <property type="match status" value="1"/>
</dbReference>
<dbReference type="SUPFAM" id="SSF142906">
    <property type="entry name" value="YjbR-like"/>
    <property type="match status" value="1"/>
</dbReference>
<dbReference type="InterPro" id="IPR058532">
    <property type="entry name" value="YjbR/MT2646/Rv2570-like"/>
</dbReference>
<dbReference type="PANTHER" id="PTHR35145:SF1">
    <property type="entry name" value="CYTOPLASMIC PROTEIN"/>
    <property type="match status" value="1"/>
</dbReference>
<protein>
    <submittedName>
        <fullName evidence="1">PF04237 family protein</fullName>
    </submittedName>
</protein>
<evidence type="ECO:0000313" key="2">
    <source>
        <dbReference type="Proteomes" id="UP000006253"/>
    </source>
</evidence>
<sequence length="121" mass="14302">MIQIHTNNPLFEPIRKFCISLPVTTEDIKWDKDLVFSVHNKMFCVAMIEEPFTISFKCSPQDAEFLIQKKGIIPAPYLARYDWVQCENLKTLPFQELQKRIQNSYQLVWDKLPAKLKKVNQ</sequence>
<dbReference type="InterPro" id="IPR038056">
    <property type="entry name" value="YjbR-like_sf"/>
</dbReference>
<proteinExistence type="predicted"/>
<accession>A0A0E2B659</accession>
<dbReference type="PANTHER" id="PTHR35145">
    <property type="entry name" value="CYTOPLASMIC PROTEIN-RELATED"/>
    <property type="match status" value="1"/>
</dbReference>
<name>A0A0E2B659_9LEPT</name>
<comment type="caution">
    <text evidence="1">The sequence shown here is derived from an EMBL/GenBank/DDBJ whole genome shotgun (WGS) entry which is preliminary data.</text>
</comment>
<dbReference type="AlphaFoldDB" id="A0A0E2B659"/>